<dbReference type="GO" id="GO:0043023">
    <property type="term" value="F:ribosomal large subunit binding"/>
    <property type="evidence" value="ECO:0007669"/>
    <property type="project" value="TreeGrafter"/>
</dbReference>
<dbReference type="GO" id="GO:0042256">
    <property type="term" value="P:cytosolic ribosome assembly"/>
    <property type="evidence" value="ECO:0007669"/>
    <property type="project" value="UniProtKB-UniRule"/>
</dbReference>
<dbReference type="RefSeq" id="WP_229360888.1">
    <property type="nucleotide sequence ID" value="NZ_CP017641.1"/>
</dbReference>
<evidence type="ECO:0000256" key="3">
    <source>
        <dbReference type="SAM" id="MobiDB-lite"/>
    </source>
</evidence>
<comment type="subunit">
    <text evidence="2">Interacts with ribosomal protein uL14 (rplN).</text>
</comment>
<feature type="region of interest" description="Disordered" evidence="3">
    <location>
        <begin position="1"/>
        <end position="48"/>
    </location>
</feature>
<reference evidence="4 5" key="1">
    <citation type="journal article" date="2016" name="Front. Microbiol.">
        <title>Fuerstia marisgermanicae gen. nov., sp. nov., an Unusual Member of the Phylum Planctomycetes from the German Wadden Sea.</title>
        <authorList>
            <person name="Kohn T."/>
            <person name="Heuer A."/>
            <person name="Jogler M."/>
            <person name="Vollmers J."/>
            <person name="Boedeker C."/>
            <person name="Bunk B."/>
            <person name="Rast P."/>
            <person name="Borchert D."/>
            <person name="Glockner I."/>
            <person name="Freese H.M."/>
            <person name="Klenk H.P."/>
            <person name="Overmann J."/>
            <person name="Kaster A.K."/>
            <person name="Rohde M."/>
            <person name="Wiegand S."/>
            <person name="Jogler C."/>
        </authorList>
    </citation>
    <scope>NUCLEOTIDE SEQUENCE [LARGE SCALE GENOMIC DNA]</scope>
    <source>
        <strain evidence="4 5">NH11</strain>
    </source>
</reference>
<dbReference type="EMBL" id="CP017641">
    <property type="protein sequence ID" value="APZ92442.1"/>
    <property type="molecule type" value="Genomic_DNA"/>
</dbReference>
<dbReference type="InterPro" id="IPR004394">
    <property type="entry name" value="Iojap/RsfS/C7orf30"/>
</dbReference>
<keyword evidence="5" id="KW-1185">Reference proteome</keyword>
<sequence>MSDPSASSEQPNDSSDADSPVENGQPMAESAEPDFDPTFDTETVTQPRDEQLYQRSLANALIAARCADEMRARDIVVLDMTKIASIVDFFVIGTGTSRRQMHAIADEVNRKLKGEEGNTRLNIEGYRTEGNWILMDFGDVVLHVFTEEGRQLYDLENLKADAERVDWQNL</sequence>
<evidence type="ECO:0000256" key="1">
    <source>
        <dbReference type="ARBA" id="ARBA00010574"/>
    </source>
</evidence>
<dbReference type="KEGG" id="fmr:Fuma_02053"/>
<dbReference type="GO" id="GO:0017148">
    <property type="term" value="P:negative regulation of translation"/>
    <property type="evidence" value="ECO:0007669"/>
    <property type="project" value="UniProtKB-UniRule"/>
</dbReference>
<comment type="subcellular location">
    <subcellularLocation>
        <location evidence="2">Cytoplasm</location>
    </subcellularLocation>
</comment>
<proteinExistence type="inferred from homology"/>
<dbReference type="Proteomes" id="UP000187735">
    <property type="component" value="Chromosome"/>
</dbReference>
<keyword evidence="2" id="KW-0963">Cytoplasm</keyword>
<dbReference type="GO" id="GO:0005737">
    <property type="term" value="C:cytoplasm"/>
    <property type="evidence" value="ECO:0007669"/>
    <property type="project" value="UniProtKB-SubCell"/>
</dbReference>
<keyword evidence="2" id="KW-0810">Translation regulation</keyword>
<accession>A0A1P8WEH2</accession>
<dbReference type="InterPro" id="IPR043519">
    <property type="entry name" value="NT_sf"/>
</dbReference>
<evidence type="ECO:0000256" key="2">
    <source>
        <dbReference type="HAMAP-Rule" id="MF_01477"/>
    </source>
</evidence>
<dbReference type="PANTHER" id="PTHR21043">
    <property type="entry name" value="IOJAP SUPERFAMILY ORTHOLOG"/>
    <property type="match status" value="1"/>
</dbReference>
<dbReference type="PANTHER" id="PTHR21043:SF0">
    <property type="entry name" value="MITOCHONDRIAL ASSEMBLY OF RIBOSOMAL LARGE SUBUNIT PROTEIN 1"/>
    <property type="match status" value="1"/>
</dbReference>
<dbReference type="SUPFAM" id="SSF81301">
    <property type="entry name" value="Nucleotidyltransferase"/>
    <property type="match status" value="1"/>
</dbReference>
<dbReference type="Pfam" id="PF02410">
    <property type="entry name" value="RsfS"/>
    <property type="match status" value="1"/>
</dbReference>
<organism evidence="4 5">
    <name type="scientific">Fuerstiella marisgermanici</name>
    <dbReference type="NCBI Taxonomy" id="1891926"/>
    <lineage>
        <taxon>Bacteria</taxon>
        <taxon>Pseudomonadati</taxon>
        <taxon>Planctomycetota</taxon>
        <taxon>Planctomycetia</taxon>
        <taxon>Planctomycetales</taxon>
        <taxon>Planctomycetaceae</taxon>
        <taxon>Fuerstiella</taxon>
    </lineage>
</organism>
<dbReference type="HAMAP" id="MF_01477">
    <property type="entry name" value="Iojap_RsfS"/>
    <property type="match status" value="1"/>
</dbReference>
<dbReference type="GO" id="GO:0090071">
    <property type="term" value="P:negative regulation of ribosome biogenesis"/>
    <property type="evidence" value="ECO:0007669"/>
    <property type="project" value="UniProtKB-UniRule"/>
</dbReference>
<name>A0A1P8WEH2_9PLAN</name>
<dbReference type="Gene3D" id="3.30.460.10">
    <property type="entry name" value="Beta Polymerase, domain 2"/>
    <property type="match status" value="1"/>
</dbReference>
<dbReference type="NCBIfam" id="TIGR00090">
    <property type="entry name" value="rsfS_iojap_ybeB"/>
    <property type="match status" value="1"/>
</dbReference>
<comment type="similarity">
    <text evidence="1 2">Belongs to the Iojap/RsfS family.</text>
</comment>
<evidence type="ECO:0000313" key="4">
    <source>
        <dbReference type="EMBL" id="APZ92442.1"/>
    </source>
</evidence>
<evidence type="ECO:0000313" key="5">
    <source>
        <dbReference type="Proteomes" id="UP000187735"/>
    </source>
</evidence>
<dbReference type="STRING" id="1891926.Fuma_02053"/>
<gene>
    <name evidence="2 4" type="primary">rsfS</name>
    <name evidence="4" type="ORF">Fuma_02053</name>
</gene>
<feature type="compositionally biased region" description="Polar residues" evidence="3">
    <location>
        <begin position="1"/>
        <end position="14"/>
    </location>
</feature>
<comment type="function">
    <text evidence="2">Functions as a ribosomal silencing factor. Interacts with ribosomal protein uL14 (rplN), blocking formation of intersubunit bridge B8. Prevents association of the 30S and 50S ribosomal subunits and the formation of functional ribosomes, thus repressing translation.</text>
</comment>
<dbReference type="AlphaFoldDB" id="A0A1P8WEH2"/>
<protein>
    <recommendedName>
        <fullName evidence="2">Ribosomal silencing factor RsfS</fullName>
    </recommendedName>
</protein>
<keyword evidence="2" id="KW-0678">Repressor</keyword>